<organism evidence="2 3">
    <name type="scientific">Cloeon dipterum</name>
    <dbReference type="NCBI Taxonomy" id="197152"/>
    <lineage>
        <taxon>Eukaryota</taxon>
        <taxon>Metazoa</taxon>
        <taxon>Ecdysozoa</taxon>
        <taxon>Arthropoda</taxon>
        <taxon>Hexapoda</taxon>
        <taxon>Insecta</taxon>
        <taxon>Pterygota</taxon>
        <taxon>Palaeoptera</taxon>
        <taxon>Ephemeroptera</taxon>
        <taxon>Pisciforma</taxon>
        <taxon>Baetidae</taxon>
        <taxon>Cloeon</taxon>
    </lineage>
</organism>
<dbReference type="AlphaFoldDB" id="A0A8S1D050"/>
<gene>
    <name evidence="2" type="ORF">CLODIP_2_CD13128</name>
</gene>
<feature type="compositionally biased region" description="Polar residues" evidence="1">
    <location>
        <begin position="51"/>
        <end position="65"/>
    </location>
</feature>
<feature type="region of interest" description="Disordered" evidence="1">
    <location>
        <begin position="1"/>
        <end position="65"/>
    </location>
</feature>
<evidence type="ECO:0000256" key="1">
    <source>
        <dbReference type="SAM" id="MobiDB-lite"/>
    </source>
</evidence>
<accession>A0A8S1D050</accession>
<keyword evidence="3" id="KW-1185">Reference proteome</keyword>
<proteinExistence type="predicted"/>
<comment type="caution">
    <text evidence="2">The sequence shown here is derived from an EMBL/GenBank/DDBJ whole genome shotgun (WGS) entry which is preliminary data.</text>
</comment>
<evidence type="ECO:0000313" key="2">
    <source>
        <dbReference type="EMBL" id="CAB3374480.1"/>
    </source>
</evidence>
<protein>
    <submittedName>
        <fullName evidence="2">Uncharacterized protein</fullName>
    </submittedName>
</protein>
<evidence type="ECO:0000313" key="3">
    <source>
        <dbReference type="Proteomes" id="UP000494165"/>
    </source>
</evidence>
<dbReference type="EMBL" id="CADEPI010000099">
    <property type="protein sequence ID" value="CAB3374480.1"/>
    <property type="molecule type" value="Genomic_DNA"/>
</dbReference>
<sequence length="86" mass="9233">MDREDHQVPGASPSGRKDRRGGRGRGGASRAELVRRGCCSRLAPGLREPNASKNAPATAPWSTARQTIKKQEGDAGFVGTVVRRHQ</sequence>
<reference evidence="2 3" key="1">
    <citation type="submission" date="2020-04" db="EMBL/GenBank/DDBJ databases">
        <authorList>
            <person name="Alioto T."/>
            <person name="Alioto T."/>
            <person name="Gomez Garrido J."/>
        </authorList>
    </citation>
    <scope>NUCLEOTIDE SEQUENCE [LARGE SCALE GENOMIC DNA]</scope>
</reference>
<name>A0A8S1D050_9INSE</name>
<dbReference type="Proteomes" id="UP000494165">
    <property type="component" value="Unassembled WGS sequence"/>
</dbReference>